<evidence type="ECO:0000256" key="2">
    <source>
        <dbReference type="ARBA" id="ARBA00022475"/>
    </source>
</evidence>
<evidence type="ECO:0008006" key="16">
    <source>
        <dbReference type="Google" id="ProtNLM"/>
    </source>
</evidence>
<evidence type="ECO:0000313" key="15">
    <source>
        <dbReference type="Proteomes" id="UP001642484"/>
    </source>
</evidence>
<gene>
    <name evidence="14" type="ORF">CCMP2556_LOCUS24019</name>
</gene>
<evidence type="ECO:0000313" key="14">
    <source>
        <dbReference type="EMBL" id="CAK9046146.1"/>
    </source>
</evidence>
<dbReference type="SUPFAM" id="SSF81342">
    <property type="entry name" value="Transmembrane di-heme cytochromes"/>
    <property type="match status" value="1"/>
</dbReference>
<feature type="domain" description="C2H2-type" evidence="12">
    <location>
        <begin position="564"/>
        <end position="592"/>
    </location>
</feature>
<keyword evidence="10" id="KW-0862">Zinc</keyword>
<dbReference type="PANTHER" id="PTHR19359">
    <property type="entry name" value="CYTOCHROME B5"/>
    <property type="match status" value="1"/>
</dbReference>
<keyword evidence="4 11" id="KW-0812">Transmembrane</keyword>
<dbReference type="PROSITE" id="PS50255">
    <property type="entry name" value="CYTOCHROME_B5_2"/>
    <property type="match status" value="3"/>
</dbReference>
<dbReference type="InterPro" id="IPR050668">
    <property type="entry name" value="Cytochrome_b5"/>
</dbReference>
<dbReference type="Pfam" id="PF00173">
    <property type="entry name" value="Cyt-b5"/>
    <property type="match status" value="3"/>
</dbReference>
<dbReference type="Proteomes" id="UP001642484">
    <property type="component" value="Unassembled WGS sequence"/>
</dbReference>
<dbReference type="InterPro" id="IPR016174">
    <property type="entry name" value="Di-haem_cyt_TM"/>
</dbReference>
<evidence type="ECO:0000259" key="12">
    <source>
        <dbReference type="PROSITE" id="PS50157"/>
    </source>
</evidence>
<feature type="domain" description="Cytochrome b5 heme-binding" evidence="13">
    <location>
        <begin position="790"/>
        <end position="871"/>
    </location>
</feature>
<feature type="domain" description="Cytochrome b5 heme-binding" evidence="13">
    <location>
        <begin position="615"/>
        <end position="692"/>
    </location>
</feature>
<feature type="transmembrane region" description="Helical" evidence="11">
    <location>
        <begin position="1083"/>
        <end position="1102"/>
    </location>
</feature>
<keyword evidence="7" id="KW-0408">Iron</keyword>
<evidence type="ECO:0000256" key="5">
    <source>
        <dbReference type="ARBA" id="ARBA00022723"/>
    </source>
</evidence>
<dbReference type="Gene3D" id="3.10.120.10">
    <property type="entry name" value="Cytochrome b5-like heme/steroid binding domain"/>
    <property type="match status" value="3"/>
</dbReference>
<keyword evidence="15" id="KW-1185">Reference proteome</keyword>
<keyword evidence="3" id="KW-0349">Heme</keyword>
<protein>
    <recommendedName>
        <fullName evidence="16">Cytochrome b5 heme-binding domain-containing protein</fullName>
    </recommendedName>
</protein>
<keyword evidence="6 11" id="KW-1133">Transmembrane helix</keyword>
<reference evidence="14 15" key="1">
    <citation type="submission" date="2024-02" db="EMBL/GenBank/DDBJ databases">
        <authorList>
            <person name="Chen Y."/>
            <person name="Shah S."/>
            <person name="Dougan E. K."/>
            <person name="Thang M."/>
            <person name="Chan C."/>
        </authorList>
    </citation>
    <scope>NUCLEOTIDE SEQUENCE [LARGE SCALE GENOMIC DNA]</scope>
</reference>
<proteinExistence type="inferred from homology"/>
<keyword evidence="8 11" id="KW-0472">Membrane</keyword>
<dbReference type="Gene3D" id="1.25.40.10">
    <property type="entry name" value="Tetratricopeptide repeat domain"/>
    <property type="match status" value="3"/>
</dbReference>
<comment type="similarity">
    <text evidence="9">Belongs to the cytochrome b5 family.</text>
</comment>
<accession>A0ABP0M530</accession>
<feature type="domain" description="Cytochrome b5 heme-binding" evidence="13">
    <location>
        <begin position="938"/>
        <end position="1015"/>
    </location>
</feature>
<evidence type="ECO:0000259" key="13">
    <source>
        <dbReference type="PROSITE" id="PS50255"/>
    </source>
</evidence>
<dbReference type="Pfam" id="PF01292">
    <property type="entry name" value="Ni_hydr_CYTB"/>
    <property type="match status" value="1"/>
</dbReference>
<dbReference type="EMBL" id="CAXAMN010015558">
    <property type="protein sequence ID" value="CAK9046146.1"/>
    <property type="molecule type" value="Genomic_DNA"/>
</dbReference>
<dbReference type="PROSITE" id="PS00028">
    <property type="entry name" value="ZINC_FINGER_C2H2_1"/>
    <property type="match status" value="1"/>
</dbReference>
<comment type="subcellular location">
    <subcellularLocation>
        <location evidence="1">Cell membrane</location>
        <topology evidence="1">Multi-pass membrane protein</topology>
    </subcellularLocation>
</comment>
<comment type="caution">
    <text evidence="14">The sequence shown here is derived from an EMBL/GenBank/DDBJ whole genome shotgun (WGS) entry which is preliminary data.</text>
</comment>
<dbReference type="PROSITE" id="PS50157">
    <property type="entry name" value="ZINC_FINGER_C2H2_2"/>
    <property type="match status" value="1"/>
</dbReference>
<evidence type="ECO:0000256" key="7">
    <source>
        <dbReference type="ARBA" id="ARBA00023004"/>
    </source>
</evidence>
<keyword evidence="10" id="KW-0863">Zinc-finger</keyword>
<evidence type="ECO:0000256" key="10">
    <source>
        <dbReference type="PROSITE-ProRule" id="PRU00042"/>
    </source>
</evidence>
<dbReference type="SUPFAM" id="SSF55856">
    <property type="entry name" value="Cytochrome b5-like heme/steroid binding domain"/>
    <property type="match status" value="3"/>
</dbReference>
<dbReference type="InterPro" id="IPR011990">
    <property type="entry name" value="TPR-like_helical_dom_sf"/>
</dbReference>
<name>A0ABP0M530_9DINO</name>
<dbReference type="SMART" id="SM01117">
    <property type="entry name" value="Cyt-b5"/>
    <property type="match status" value="3"/>
</dbReference>
<evidence type="ECO:0000256" key="1">
    <source>
        <dbReference type="ARBA" id="ARBA00004651"/>
    </source>
</evidence>
<dbReference type="InterPro" id="IPR018506">
    <property type="entry name" value="Cyt_B5_heme-BS"/>
</dbReference>
<keyword evidence="2" id="KW-1003">Cell membrane</keyword>
<organism evidence="14 15">
    <name type="scientific">Durusdinium trenchii</name>
    <dbReference type="NCBI Taxonomy" id="1381693"/>
    <lineage>
        <taxon>Eukaryota</taxon>
        <taxon>Sar</taxon>
        <taxon>Alveolata</taxon>
        <taxon>Dinophyceae</taxon>
        <taxon>Suessiales</taxon>
        <taxon>Symbiodiniaceae</taxon>
        <taxon>Durusdinium</taxon>
    </lineage>
</organism>
<evidence type="ECO:0000256" key="6">
    <source>
        <dbReference type="ARBA" id="ARBA00022989"/>
    </source>
</evidence>
<evidence type="ECO:0000256" key="8">
    <source>
        <dbReference type="ARBA" id="ARBA00023136"/>
    </source>
</evidence>
<evidence type="ECO:0000256" key="9">
    <source>
        <dbReference type="ARBA" id="ARBA00038168"/>
    </source>
</evidence>
<dbReference type="InterPro" id="IPR013087">
    <property type="entry name" value="Znf_C2H2_type"/>
</dbReference>
<feature type="transmembrane region" description="Helical" evidence="11">
    <location>
        <begin position="1114"/>
        <end position="1133"/>
    </location>
</feature>
<dbReference type="InterPro" id="IPR011577">
    <property type="entry name" value="Cyt_b561_bac/Ni-Hgenase"/>
</dbReference>
<dbReference type="InterPro" id="IPR036400">
    <property type="entry name" value="Cyt_B5-like_heme/steroid_sf"/>
</dbReference>
<keyword evidence="5" id="KW-0479">Metal-binding</keyword>
<evidence type="ECO:0000256" key="11">
    <source>
        <dbReference type="SAM" id="Phobius"/>
    </source>
</evidence>
<sequence>MAHDARAEHAEHARAEFGAVAECTMGGAAPLVAGRVQRARGRQLRCDAVSFGTVVKLCSKDLQWQQSLGCLNEVASRAVRLRGAVLVNGVLSTLSGAARWAAAQELVAQGFTSLRCSVITANSLMSTYQRAQQWPRAFAASRHMAQRALGLDVVTQNALIHSSWRLGLAYRRLTHPTAVTLGSLISAPNEDTAKRPSVWGRCLQFFAQVRHFALQLSVVLCNAALTACEKGCRWALSLALMSSFGVQRVQPNAVSLSALGSALGESDRHSSTSPSLRWRASLELVELAPSMRPTGSRMRSAATATFNVAISAVGDVRHWAQSLHLLERLVMCRLSPSSTTVTAVLSAAGAQAQQLVRRLCHEVRPDTFHLNALLGAHQRRAAWALALQAARGARSSADEVGARAVWGALRLQSWRWSLELLEWFGAKEVATFTSIIDGCQDAWRVATQLFHQLLDLGLQPNLVASNALHASCAFSTAWLQSLHLLRWTRARQVPDLLTATSALSALRGGGPQRWTQVTTLFSHLRLWRLCANQVTFLAAAESLAGWLSRIAGEKMLANGTKAFLGCGYCTEAFPERNQLEVHIRMIHPGSPYRSVPAPLPQREHRLQQAPHAAITKNFPLSEVNRHCIPEDCWVALNGKVYDLTEFMDRHPGGPTTILAWAGKDASKFFNDIHKGVKIDSYLRPEAFLGDLGVDESLMSESFWHTLREARITEVKEELNRILGKTELPTRSDSIGTVLQDKTLDLELKAKLQRMETQKRAALDAGDYEKAAKIKKDADEIFQKPVELKKSGDIPLSEVAQHNKPHDCWIAINNTVYDLTDFLQHHPEQRNSILAWAGRDATPMWDKIPGRFPSKNWMEFYMRPEAEMGKVAAEASMSAKEKEVVHLLTELHRLEGPSQEDIQAAKTAAAKVPGTADMPKVSEAARFPKLKDITAGKEFPFFSRAEVAKKTGPEEPFMIIHNRVYDLRPLLGNHPGGDEILTSKAGTDCTKEFEVFEHSEKARVRRDQELLVGDLLPAEHLDWDAEAKAEVASGGDRTGSDLALYMKYKVFDALVAFVCIYIYRTSHHMKPLSLLTYSRALRHLHLLMALGIFGALGTAQAAAYSNGQNKRKLLILHKQLGIGMLLGLVARALVRLRSGIPPRFPGNKLVQMVETQSLRFFYAIMLALPLTGMASEYYLKWASSESPEDDRKNDQAAQNAISLHKSLGKLFQFAWLPFHLGYTTLYHASKGRGVVRKVSCLVCDHLRKKLLELRTKSEQLHRLLGRLEHGLGAAAWEAQWSGRGARHSDRVQTCAVPPCPVPCSTHVRRLARLA</sequence>
<dbReference type="InterPro" id="IPR001199">
    <property type="entry name" value="Cyt_B5-like_heme/steroid-bd"/>
</dbReference>
<evidence type="ECO:0000256" key="4">
    <source>
        <dbReference type="ARBA" id="ARBA00022692"/>
    </source>
</evidence>
<evidence type="ECO:0000256" key="3">
    <source>
        <dbReference type="ARBA" id="ARBA00022617"/>
    </source>
</evidence>
<dbReference type="PROSITE" id="PS00191">
    <property type="entry name" value="CYTOCHROME_B5_1"/>
    <property type="match status" value="1"/>
</dbReference>